<dbReference type="Proteomes" id="UP000528457">
    <property type="component" value="Unassembled WGS sequence"/>
</dbReference>
<dbReference type="GO" id="GO:0016787">
    <property type="term" value="F:hydrolase activity"/>
    <property type="evidence" value="ECO:0007669"/>
    <property type="project" value="UniProtKB-KW"/>
</dbReference>
<accession>A0A7X0MVQ9</accession>
<reference evidence="2 3" key="1">
    <citation type="submission" date="2020-08" db="EMBL/GenBank/DDBJ databases">
        <title>Genomic Encyclopedia of Type Strains, Phase IV (KMG-IV): sequencing the most valuable type-strain genomes for metagenomic binning, comparative biology and taxonomic classification.</title>
        <authorList>
            <person name="Goeker M."/>
        </authorList>
    </citation>
    <scope>NUCLEOTIDE SEQUENCE [LARGE SCALE GENOMIC DNA]</scope>
    <source>
        <strain evidence="2 3">DSM 22368</strain>
    </source>
</reference>
<evidence type="ECO:0000313" key="2">
    <source>
        <dbReference type="EMBL" id="MBB6521385.1"/>
    </source>
</evidence>
<evidence type="ECO:0000259" key="1">
    <source>
        <dbReference type="Pfam" id="PF12146"/>
    </source>
</evidence>
<evidence type="ECO:0000313" key="3">
    <source>
        <dbReference type="Proteomes" id="UP000528457"/>
    </source>
</evidence>
<dbReference type="Gene3D" id="3.40.50.1820">
    <property type="entry name" value="alpha/beta hydrolase"/>
    <property type="match status" value="1"/>
</dbReference>
<dbReference type="PANTHER" id="PTHR43194">
    <property type="entry name" value="HYDROLASE ALPHA/BETA FOLD FAMILY"/>
    <property type="match status" value="1"/>
</dbReference>
<keyword evidence="2" id="KW-0378">Hydrolase</keyword>
<dbReference type="InterPro" id="IPR017208">
    <property type="entry name" value="UCP037442_abhydr"/>
</dbReference>
<dbReference type="PANTHER" id="PTHR43194:SF2">
    <property type="entry name" value="PEROXISOMAL MEMBRANE PROTEIN LPX1"/>
    <property type="match status" value="1"/>
</dbReference>
<dbReference type="InterPro" id="IPR022742">
    <property type="entry name" value="Hydrolase_4"/>
</dbReference>
<name>A0A7X0MVQ9_9GAMM</name>
<feature type="domain" description="Serine aminopeptidase S33" evidence="1">
    <location>
        <begin position="27"/>
        <end position="139"/>
    </location>
</feature>
<dbReference type="SUPFAM" id="SSF53474">
    <property type="entry name" value="alpha/beta-Hydrolases"/>
    <property type="match status" value="1"/>
</dbReference>
<organism evidence="2 3">
    <name type="scientific">Pseudoteredinibacter isoporae</name>
    <dbReference type="NCBI Taxonomy" id="570281"/>
    <lineage>
        <taxon>Bacteria</taxon>
        <taxon>Pseudomonadati</taxon>
        <taxon>Pseudomonadota</taxon>
        <taxon>Gammaproteobacteria</taxon>
        <taxon>Cellvibrionales</taxon>
        <taxon>Cellvibrionaceae</taxon>
        <taxon>Pseudoteredinibacter</taxon>
    </lineage>
</organism>
<dbReference type="InterPro" id="IPR050228">
    <property type="entry name" value="Carboxylesterase_BioH"/>
</dbReference>
<gene>
    <name evidence="2" type="ORF">HNR48_001663</name>
</gene>
<proteinExistence type="predicted"/>
<protein>
    <submittedName>
        <fullName evidence="2">Putative alpha/beta hydrolase</fullName>
    </submittedName>
</protein>
<keyword evidence="3" id="KW-1185">Reference proteome</keyword>
<dbReference type="InParanoid" id="A0A7X0MVQ9"/>
<dbReference type="EMBL" id="JACHHT010000001">
    <property type="protein sequence ID" value="MBB6521385.1"/>
    <property type="molecule type" value="Genomic_DNA"/>
</dbReference>
<sequence length="283" mass="32189">MEPRVEHKSLRCADGYLLKYSHYHSTESKAVVIFASALGVSRQYYHRLAVYLCQQGYDCFSFDYRGTGEQDAPLAKDAAIEHWGQRDIEAMIQQALNLNLSVHFIGHSIGGQLLGLAPSASKLRSVMLVAASAPYWKRWEGSERLKLLFLSYVLIPVLGALKDPFPIAALGLGNIRMPSRFIKRWAEWMREPDYLLAPMFKLDRSGYENISCRLWTLGFRDDELAPEINIRHLSGFYSKAKVSLDMLDPAQEGLSHIGHNGLFHKRSEEALWPKVLNYLSEID</sequence>
<dbReference type="Pfam" id="PF12146">
    <property type="entry name" value="Hydrolase_4"/>
    <property type="match status" value="1"/>
</dbReference>
<dbReference type="AlphaFoldDB" id="A0A7X0MVQ9"/>
<dbReference type="RefSeq" id="WP_166848613.1">
    <property type="nucleotide sequence ID" value="NZ_JAAONY010000001.1"/>
</dbReference>
<dbReference type="InterPro" id="IPR029058">
    <property type="entry name" value="AB_hydrolase_fold"/>
</dbReference>
<comment type="caution">
    <text evidence="2">The sequence shown here is derived from an EMBL/GenBank/DDBJ whole genome shotgun (WGS) entry which is preliminary data.</text>
</comment>
<dbReference type="PIRSF" id="PIRSF037442">
    <property type="entry name" value="UCP037442_abhydr"/>
    <property type="match status" value="1"/>
</dbReference>